<dbReference type="AlphaFoldDB" id="A0A0W8E9R2"/>
<name>A0A0W8E9R2_9ZZZZ</name>
<evidence type="ECO:0000313" key="1">
    <source>
        <dbReference type="EMBL" id="KUG05137.1"/>
    </source>
</evidence>
<comment type="caution">
    <text evidence="1">The sequence shown here is derived from an EMBL/GenBank/DDBJ whole genome shotgun (WGS) entry which is preliminary data.</text>
</comment>
<gene>
    <name evidence="1" type="ORF">ASZ90_017458</name>
</gene>
<protein>
    <submittedName>
        <fullName evidence="1">Uncharacterized protein</fullName>
    </submittedName>
</protein>
<accession>A0A0W8E9R2</accession>
<reference evidence="1" key="1">
    <citation type="journal article" date="2015" name="Proc. Natl. Acad. Sci. U.S.A.">
        <title>Networks of energetic and metabolic interactions define dynamics in microbial communities.</title>
        <authorList>
            <person name="Embree M."/>
            <person name="Liu J.K."/>
            <person name="Al-Bassam M.M."/>
            <person name="Zengler K."/>
        </authorList>
    </citation>
    <scope>NUCLEOTIDE SEQUENCE</scope>
</reference>
<organism evidence="1">
    <name type="scientific">hydrocarbon metagenome</name>
    <dbReference type="NCBI Taxonomy" id="938273"/>
    <lineage>
        <taxon>unclassified sequences</taxon>
        <taxon>metagenomes</taxon>
        <taxon>ecological metagenomes</taxon>
    </lineage>
</organism>
<proteinExistence type="predicted"/>
<dbReference type="EMBL" id="LNQE01001829">
    <property type="protein sequence ID" value="KUG05137.1"/>
    <property type="molecule type" value="Genomic_DNA"/>
</dbReference>
<sequence>MFLWIKGGDQMDRILPFSAEHKMFQETISKFVASEIVPNYELHI</sequence>